<feature type="signal peptide" evidence="2">
    <location>
        <begin position="1"/>
        <end position="21"/>
    </location>
</feature>
<evidence type="ECO:0000256" key="1">
    <source>
        <dbReference type="SAM" id="MobiDB-lite"/>
    </source>
</evidence>
<proteinExistence type="predicted"/>
<keyword evidence="2" id="KW-0732">Signal</keyword>
<evidence type="ECO:0000313" key="4">
    <source>
        <dbReference type="Proteomes" id="UP001219518"/>
    </source>
</evidence>
<feature type="region of interest" description="Disordered" evidence="1">
    <location>
        <begin position="62"/>
        <end position="92"/>
    </location>
</feature>
<name>A0AAE1HZQ4_9NEOP</name>
<evidence type="ECO:0000256" key="2">
    <source>
        <dbReference type="SAM" id="SignalP"/>
    </source>
</evidence>
<dbReference type="AlphaFoldDB" id="A0AAE1HZQ4"/>
<dbReference type="EMBL" id="JAHWGI010001412">
    <property type="protein sequence ID" value="KAK3930857.1"/>
    <property type="molecule type" value="Genomic_DNA"/>
</dbReference>
<organism evidence="3 4">
    <name type="scientific">Frankliniella fusca</name>
    <dbReference type="NCBI Taxonomy" id="407009"/>
    <lineage>
        <taxon>Eukaryota</taxon>
        <taxon>Metazoa</taxon>
        <taxon>Ecdysozoa</taxon>
        <taxon>Arthropoda</taxon>
        <taxon>Hexapoda</taxon>
        <taxon>Insecta</taxon>
        <taxon>Pterygota</taxon>
        <taxon>Neoptera</taxon>
        <taxon>Paraneoptera</taxon>
        <taxon>Thysanoptera</taxon>
        <taxon>Terebrantia</taxon>
        <taxon>Thripoidea</taxon>
        <taxon>Thripidae</taxon>
        <taxon>Frankliniella</taxon>
    </lineage>
</organism>
<sequence>MILSFSLLAADEVLPITTCWCACVAGHAHHGHRGSSSKLRHSRHLLDKPGHTTAELYSDQDLGFGGTASERQQQQQRDEKIFRFSGTVGHGS</sequence>
<evidence type="ECO:0000313" key="3">
    <source>
        <dbReference type="EMBL" id="KAK3930857.1"/>
    </source>
</evidence>
<comment type="caution">
    <text evidence="3">The sequence shown here is derived from an EMBL/GenBank/DDBJ whole genome shotgun (WGS) entry which is preliminary data.</text>
</comment>
<feature type="chain" id="PRO_5041898083" evidence="2">
    <location>
        <begin position="22"/>
        <end position="92"/>
    </location>
</feature>
<reference evidence="3" key="2">
    <citation type="journal article" date="2023" name="BMC Genomics">
        <title>Pest status, molecular evolution, and epigenetic factors derived from the genome assembly of Frankliniella fusca, a thysanopteran phytovirus vector.</title>
        <authorList>
            <person name="Catto M.A."/>
            <person name="Labadie P.E."/>
            <person name="Jacobson A.L."/>
            <person name="Kennedy G.G."/>
            <person name="Srinivasan R."/>
            <person name="Hunt B.G."/>
        </authorList>
    </citation>
    <scope>NUCLEOTIDE SEQUENCE</scope>
    <source>
        <strain evidence="3">PL_HMW_Pooled</strain>
    </source>
</reference>
<keyword evidence="4" id="KW-1185">Reference proteome</keyword>
<gene>
    <name evidence="3" type="ORF">KUF71_024214</name>
</gene>
<protein>
    <submittedName>
        <fullName evidence="3">Polyprotein</fullName>
    </submittedName>
</protein>
<reference evidence="3" key="1">
    <citation type="submission" date="2021-07" db="EMBL/GenBank/DDBJ databases">
        <authorList>
            <person name="Catto M.A."/>
            <person name="Jacobson A."/>
            <person name="Kennedy G."/>
            <person name="Labadie P."/>
            <person name="Hunt B.G."/>
            <person name="Srinivasan R."/>
        </authorList>
    </citation>
    <scope>NUCLEOTIDE SEQUENCE</scope>
    <source>
        <strain evidence="3">PL_HMW_Pooled</strain>
        <tissue evidence="3">Head</tissue>
    </source>
</reference>
<accession>A0AAE1HZQ4</accession>
<dbReference type="Proteomes" id="UP001219518">
    <property type="component" value="Unassembled WGS sequence"/>
</dbReference>